<dbReference type="STRING" id="133412.A0A1R1XKL7"/>
<keyword evidence="6" id="KW-0539">Nucleus</keyword>
<keyword evidence="10" id="KW-1185">Reference proteome</keyword>
<feature type="region of interest" description="Disordered" evidence="8">
    <location>
        <begin position="490"/>
        <end position="512"/>
    </location>
</feature>
<dbReference type="GO" id="GO:0006260">
    <property type="term" value="P:DNA replication"/>
    <property type="evidence" value="ECO:0007669"/>
    <property type="project" value="InterPro"/>
</dbReference>
<dbReference type="InterPro" id="IPR018574">
    <property type="entry name" value="Structure-sp_endonuc_su_Slx4"/>
</dbReference>
<comment type="caution">
    <text evidence="9">The sequence shown here is derived from an EMBL/GenBank/DDBJ whole genome shotgun (WGS) entry which is preliminary data.</text>
</comment>
<feature type="compositionally biased region" description="Basic and acidic residues" evidence="8">
    <location>
        <begin position="549"/>
        <end position="558"/>
    </location>
</feature>
<comment type="subcellular location">
    <subcellularLocation>
        <location evidence="1">Nucleus</location>
    </subcellularLocation>
</comment>
<dbReference type="OrthoDB" id="10454303at2759"/>
<feature type="compositionally biased region" description="Low complexity" evidence="8">
    <location>
        <begin position="819"/>
        <end position="832"/>
    </location>
</feature>
<dbReference type="GO" id="GO:0006281">
    <property type="term" value="P:DNA repair"/>
    <property type="evidence" value="ECO:0007669"/>
    <property type="project" value="UniProtKB-KW"/>
</dbReference>
<evidence type="ECO:0000256" key="7">
    <source>
        <dbReference type="ARBA" id="ARBA00029496"/>
    </source>
</evidence>
<protein>
    <recommendedName>
        <fullName evidence="7">Structure-specific endonuclease subunit SLX4</fullName>
    </recommendedName>
</protein>
<evidence type="ECO:0000256" key="6">
    <source>
        <dbReference type="ARBA" id="ARBA00023242"/>
    </source>
</evidence>
<evidence type="ECO:0000313" key="10">
    <source>
        <dbReference type="Proteomes" id="UP000187283"/>
    </source>
</evidence>
<feature type="region of interest" description="Disordered" evidence="8">
    <location>
        <begin position="536"/>
        <end position="558"/>
    </location>
</feature>
<evidence type="ECO:0000256" key="8">
    <source>
        <dbReference type="SAM" id="MobiDB-lite"/>
    </source>
</evidence>
<evidence type="ECO:0000256" key="5">
    <source>
        <dbReference type="ARBA" id="ARBA00023204"/>
    </source>
</evidence>
<evidence type="ECO:0000313" key="9">
    <source>
        <dbReference type="EMBL" id="OMJ15165.1"/>
    </source>
</evidence>
<dbReference type="EMBL" id="LSSN01002757">
    <property type="protein sequence ID" value="OMJ15165.1"/>
    <property type="molecule type" value="Genomic_DNA"/>
</dbReference>
<dbReference type="Pfam" id="PF09494">
    <property type="entry name" value="Slx4"/>
    <property type="match status" value="1"/>
</dbReference>
<sequence>MDTCPICNCRLDLLTVSLEKHVNDCIDLTEIRSIKKNINPSQIDNHTKQSKLSQFKIPENELDKSNTPASSQRYTHCPICNKNLIRMSKKLQLSHLERCCNDIVASNPIGSKNLSKFNSKLLSKCVFCNNSWESIFYSGNTTSIYENSLAIGTPALFSPTHNYLNHLFECASKSEICPTEIISDSGHENFSSLIVKNQASQSGTIPNKHQFFSIKNDQSTSKKVENPYLKQKTKQNNFFDLKSTDISSIRKKDDSSLKLDSHADQIHLKKLSKAQNASKYNDNSNLNQLNYTKHLENINDFSRKDNFSPNASKKSDSDGLKNFFSVRKTISLSSISSISSSEKSCDFSKKLAFPQISGLNGKSKNKNINKNTSKIKNKKKEFELPQELDEELQTGLALSASLSYINSNDNIYDENCEGSLISTSKPVESLANSVFSILGNQMSKSSKNSSVKSLKKNSKAYQNENLRSDILPVNEGLSYLQHRASALKDLDKNDERPLNFTSNPNPFPLSKDSDSNYIDLNSRVIQLDCSTALTHDTPTVSQTTKKRSNNRDVDHESLNHSPKIPSLWSYSSRDIAEDNEAYITAVFDLIKYKKKIISEFPQTNLSFNSFEKPSFENYSVISLDKDFKSMSFVPSKYDELEVARGHNSPNSLQNDLSGLEKYPFEINTKAEINLCISDNDELEISDFNYKPSSFKALNEKTSLSSEVNKLLNISSEKYKQSKVIADFPSMTKKNTGYLSSLKPISNSSLSDDSDDINEMISSFNEFSVAYDDSEISFTNFDTNFPSTENLNYKNTVDISQLPKPNTREYFQLKQRDDTSSISSPSQSVYPTSDKNNALEYSLIKSNAPNINTNLSSTNRPSYDNMTIKQLKDEAKKYGLKTRVQTDSSISFAKSQRAKPNKSIVTNYQSSLGSKSPELTNREDTGLSKDEQIYKFIFENKELYTSVLLYRAIDVDELLDDLASSGVKCSKAYLKQFLDNQGVCNMSAKDTQVRNERGNRRY</sequence>
<evidence type="ECO:0000256" key="4">
    <source>
        <dbReference type="ARBA" id="ARBA00023172"/>
    </source>
</evidence>
<proteinExistence type="inferred from homology"/>
<keyword evidence="3" id="KW-0227">DNA damage</keyword>
<evidence type="ECO:0000256" key="3">
    <source>
        <dbReference type="ARBA" id="ARBA00022763"/>
    </source>
</evidence>
<organism evidence="9 10">
    <name type="scientific">Smittium culicis</name>
    <dbReference type="NCBI Taxonomy" id="133412"/>
    <lineage>
        <taxon>Eukaryota</taxon>
        <taxon>Fungi</taxon>
        <taxon>Fungi incertae sedis</taxon>
        <taxon>Zoopagomycota</taxon>
        <taxon>Kickxellomycotina</taxon>
        <taxon>Harpellomycetes</taxon>
        <taxon>Harpellales</taxon>
        <taxon>Legeriomycetaceae</taxon>
        <taxon>Smittium</taxon>
    </lineage>
</organism>
<dbReference type="GO" id="GO:0006310">
    <property type="term" value="P:DNA recombination"/>
    <property type="evidence" value="ECO:0007669"/>
    <property type="project" value="UniProtKB-KW"/>
</dbReference>
<keyword evidence="4" id="KW-0233">DNA recombination</keyword>
<name>A0A1R1XKL7_9FUNG</name>
<reference evidence="9 10" key="1">
    <citation type="submission" date="2017-01" db="EMBL/GenBank/DDBJ databases">
        <authorList>
            <person name="Mah S.A."/>
            <person name="Swanson W.J."/>
            <person name="Moy G.W."/>
            <person name="Vacquier V.D."/>
        </authorList>
    </citation>
    <scope>NUCLEOTIDE SEQUENCE [LARGE SCALE GENOMIC DNA]</scope>
    <source>
        <strain evidence="9 10">GSMNP</strain>
    </source>
</reference>
<comment type="similarity">
    <text evidence="2">Belongs to the SLX4 family.</text>
</comment>
<dbReference type="GO" id="GO:0033557">
    <property type="term" value="C:Slx1-Slx4 complex"/>
    <property type="evidence" value="ECO:0007669"/>
    <property type="project" value="InterPro"/>
</dbReference>
<feature type="region of interest" description="Disordered" evidence="8">
    <location>
        <begin position="813"/>
        <end position="832"/>
    </location>
</feature>
<gene>
    <name evidence="9" type="ORF">AYI70_g7443</name>
</gene>
<dbReference type="AlphaFoldDB" id="A0A1R1XKL7"/>
<keyword evidence="5" id="KW-0234">DNA repair</keyword>
<accession>A0A1R1XKL7</accession>
<evidence type="ECO:0000256" key="1">
    <source>
        <dbReference type="ARBA" id="ARBA00004123"/>
    </source>
</evidence>
<dbReference type="Proteomes" id="UP000187283">
    <property type="component" value="Unassembled WGS sequence"/>
</dbReference>
<evidence type="ECO:0000256" key="2">
    <source>
        <dbReference type="ARBA" id="ARBA00006661"/>
    </source>
</evidence>